<keyword evidence="2" id="KW-1003">Cell membrane</keyword>
<accession>A0A1C7P979</accession>
<evidence type="ECO:0000259" key="7">
    <source>
        <dbReference type="Pfam" id="PF02687"/>
    </source>
</evidence>
<dbReference type="Pfam" id="PF02687">
    <property type="entry name" value="FtsX"/>
    <property type="match status" value="1"/>
</dbReference>
<dbReference type="Pfam" id="PF12704">
    <property type="entry name" value="MacB_PCD"/>
    <property type="match status" value="1"/>
</dbReference>
<evidence type="ECO:0000256" key="4">
    <source>
        <dbReference type="ARBA" id="ARBA00022989"/>
    </source>
</evidence>
<dbReference type="STRING" id="1679444.PYTT_1950"/>
<keyword evidence="10" id="KW-1185">Reference proteome</keyword>
<evidence type="ECO:0000313" key="10">
    <source>
        <dbReference type="Proteomes" id="UP000176204"/>
    </source>
</evidence>
<organism evidence="9 10">
    <name type="scientific">Akkermansia glycaniphila</name>
    <dbReference type="NCBI Taxonomy" id="1679444"/>
    <lineage>
        <taxon>Bacteria</taxon>
        <taxon>Pseudomonadati</taxon>
        <taxon>Verrucomicrobiota</taxon>
        <taxon>Verrucomicrobiia</taxon>
        <taxon>Verrucomicrobiales</taxon>
        <taxon>Akkermansiaceae</taxon>
        <taxon>Akkermansia</taxon>
    </lineage>
</organism>
<dbReference type="InterPro" id="IPR051125">
    <property type="entry name" value="ABC-4/HrtB_transporter"/>
</dbReference>
<evidence type="ECO:0000259" key="8">
    <source>
        <dbReference type="Pfam" id="PF12704"/>
    </source>
</evidence>
<evidence type="ECO:0000256" key="3">
    <source>
        <dbReference type="ARBA" id="ARBA00022692"/>
    </source>
</evidence>
<dbReference type="GO" id="GO:0005886">
    <property type="term" value="C:plasma membrane"/>
    <property type="evidence" value="ECO:0007669"/>
    <property type="project" value="UniProtKB-SubCell"/>
</dbReference>
<name>A0A1C7P979_9BACT</name>
<dbReference type="PANTHER" id="PTHR43738">
    <property type="entry name" value="ABC TRANSPORTER, MEMBRANE PROTEIN"/>
    <property type="match status" value="1"/>
</dbReference>
<dbReference type="Proteomes" id="UP000176204">
    <property type="component" value="Chromosome I"/>
</dbReference>
<keyword evidence="5 6" id="KW-0472">Membrane</keyword>
<dbReference type="PANTHER" id="PTHR43738:SF3">
    <property type="entry name" value="ABC TRANSPORTER PERMEASE"/>
    <property type="match status" value="1"/>
</dbReference>
<keyword evidence="3 6" id="KW-0812">Transmembrane</keyword>
<dbReference type="OrthoDB" id="183124at2"/>
<evidence type="ECO:0000256" key="2">
    <source>
        <dbReference type="ARBA" id="ARBA00022475"/>
    </source>
</evidence>
<feature type="transmembrane region" description="Helical" evidence="6">
    <location>
        <begin position="262"/>
        <end position="283"/>
    </location>
</feature>
<evidence type="ECO:0000256" key="6">
    <source>
        <dbReference type="SAM" id="Phobius"/>
    </source>
</evidence>
<dbReference type="InterPro" id="IPR025857">
    <property type="entry name" value="MacB_PCD"/>
</dbReference>
<gene>
    <name evidence="9" type="ORF">PYTT_1950</name>
</gene>
<evidence type="ECO:0000256" key="1">
    <source>
        <dbReference type="ARBA" id="ARBA00004651"/>
    </source>
</evidence>
<proteinExistence type="predicted"/>
<keyword evidence="4 6" id="KW-1133">Transmembrane helix</keyword>
<comment type="subcellular location">
    <subcellularLocation>
        <location evidence="1">Cell membrane</location>
        <topology evidence="1">Multi-pass membrane protein</topology>
    </subcellularLocation>
</comment>
<dbReference type="RefSeq" id="WP_067777907.1">
    <property type="nucleotide sequence ID" value="NZ_LIGX01000041.1"/>
</dbReference>
<feature type="transmembrane region" description="Helical" evidence="6">
    <location>
        <begin position="27"/>
        <end position="46"/>
    </location>
</feature>
<protein>
    <submittedName>
        <fullName evidence="9">Ftsx-like permease family</fullName>
    </submittedName>
</protein>
<feature type="transmembrane region" description="Helical" evidence="6">
    <location>
        <begin position="303"/>
        <end position="332"/>
    </location>
</feature>
<dbReference type="KEGG" id="agl:PYTT_1950"/>
<dbReference type="AlphaFoldDB" id="A0A1C7P979"/>
<dbReference type="EMBL" id="LT629973">
    <property type="protein sequence ID" value="SEH94441.1"/>
    <property type="molecule type" value="Genomic_DNA"/>
</dbReference>
<evidence type="ECO:0000313" key="9">
    <source>
        <dbReference type="EMBL" id="SEH94441.1"/>
    </source>
</evidence>
<dbReference type="InterPro" id="IPR003838">
    <property type="entry name" value="ABC3_permease_C"/>
</dbReference>
<reference evidence="10" key="1">
    <citation type="submission" date="2016-09" db="EMBL/GenBank/DDBJ databases">
        <authorList>
            <person name="Koehorst J."/>
        </authorList>
    </citation>
    <scope>NUCLEOTIDE SEQUENCE [LARGE SCALE GENOMIC DNA]</scope>
</reference>
<feature type="transmembrane region" description="Helical" evidence="6">
    <location>
        <begin position="352"/>
        <end position="376"/>
    </location>
</feature>
<evidence type="ECO:0000256" key="5">
    <source>
        <dbReference type="ARBA" id="ARBA00023136"/>
    </source>
</evidence>
<feature type="domain" description="ABC3 transporter permease C-terminal" evidence="7">
    <location>
        <begin position="267"/>
        <end position="379"/>
    </location>
</feature>
<feature type="domain" description="MacB-like periplasmic core" evidence="8">
    <location>
        <begin position="26"/>
        <end position="227"/>
    </location>
</feature>
<sequence length="385" mass="41202">MKQTVINILRLGEVAYKSLVRNRLRSTLTLLGVAAGMFLFTAVTALQDSLDRALTKAAADSSLIVFQADRFCPSTSVLPEHYSREISKINGVKGVYPIQIWVNNCGASLDVITFRGITPDYLKSIDKHLKIVDGSLSAWPTRNDAAVVPESFAKLRNLSVGDMFDAAGVKAHVVAISKSDRPEDATSIYVPLDFLQQTSRIGLGNVTMFQVDAADARRLDALAIEIDARYRTGTTSTKTRAKSEFFTETAGQMLELIGFSKWLGVGAVIAVLGLLSNSALLAVRGRIKEAAIYQTIGWSRLHVACLTLWEGIILGIAGGIIGAGGCILLLGLSPLTMGNEGVSLMIQASPETIASSLGVSVLLGLIATLWPAWAAARKPLADSLR</sequence>